<keyword evidence="2" id="KW-1185">Reference proteome</keyword>
<proteinExistence type="predicted"/>
<comment type="caution">
    <text evidence="1">The sequence shown here is derived from an EMBL/GenBank/DDBJ whole genome shotgun (WGS) entry which is preliminary data.</text>
</comment>
<gene>
    <name evidence="1" type="ORF">BV25DRAFT_1869712</name>
</gene>
<dbReference type="EMBL" id="MU277202">
    <property type="protein sequence ID" value="KAI0063593.1"/>
    <property type="molecule type" value="Genomic_DNA"/>
</dbReference>
<evidence type="ECO:0000313" key="2">
    <source>
        <dbReference type="Proteomes" id="UP000814140"/>
    </source>
</evidence>
<protein>
    <submittedName>
        <fullName evidence="1">Cation efflux protein</fullName>
    </submittedName>
</protein>
<name>A0ACB8T639_9AGAM</name>
<organism evidence="1 2">
    <name type="scientific">Artomyces pyxidatus</name>
    <dbReference type="NCBI Taxonomy" id="48021"/>
    <lineage>
        <taxon>Eukaryota</taxon>
        <taxon>Fungi</taxon>
        <taxon>Dikarya</taxon>
        <taxon>Basidiomycota</taxon>
        <taxon>Agaricomycotina</taxon>
        <taxon>Agaricomycetes</taxon>
        <taxon>Russulales</taxon>
        <taxon>Auriscalpiaceae</taxon>
        <taxon>Artomyces</taxon>
    </lineage>
</organism>
<reference evidence="1" key="2">
    <citation type="journal article" date="2022" name="New Phytol.">
        <title>Evolutionary transition to the ectomycorrhizal habit in the genomes of a hyperdiverse lineage of mushroom-forming fungi.</title>
        <authorList>
            <person name="Looney B."/>
            <person name="Miyauchi S."/>
            <person name="Morin E."/>
            <person name="Drula E."/>
            <person name="Courty P.E."/>
            <person name="Kohler A."/>
            <person name="Kuo A."/>
            <person name="LaButti K."/>
            <person name="Pangilinan J."/>
            <person name="Lipzen A."/>
            <person name="Riley R."/>
            <person name="Andreopoulos W."/>
            <person name="He G."/>
            <person name="Johnson J."/>
            <person name="Nolan M."/>
            <person name="Tritt A."/>
            <person name="Barry K.W."/>
            <person name="Grigoriev I.V."/>
            <person name="Nagy L.G."/>
            <person name="Hibbett D."/>
            <person name="Henrissat B."/>
            <person name="Matheny P.B."/>
            <person name="Labbe J."/>
            <person name="Martin F.M."/>
        </authorList>
    </citation>
    <scope>NUCLEOTIDE SEQUENCE</scope>
    <source>
        <strain evidence="1">HHB10654</strain>
    </source>
</reference>
<accession>A0ACB8T639</accession>
<reference evidence="1" key="1">
    <citation type="submission" date="2021-03" db="EMBL/GenBank/DDBJ databases">
        <authorList>
            <consortium name="DOE Joint Genome Institute"/>
            <person name="Ahrendt S."/>
            <person name="Looney B.P."/>
            <person name="Miyauchi S."/>
            <person name="Morin E."/>
            <person name="Drula E."/>
            <person name="Courty P.E."/>
            <person name="Chicoki N."/>
            <person name="Fauchery L."/>
            <person name="Kohler A."/>
            <person name="Kuo A."/>
            <person name="Labutti K."/>
            <person name="Pangilinan J."/>
            <person name="Lipzen A."/>
            <person name="Riley R."/>
            <person name="Andreopoulos W."/>
            <person name="He G."/>
            <person name="Johnson J."/>
            <person name="Barry K.W."/>
            <person name="Grigoriev I.V."/>
            <person name="Nagy L."/>
            <person name="Hibbett D."/>
            <person name="Henrissat B."/>
            <person name="Matheny P.B."/>
            <person name="Labbe J."/>
            <person name="Martin F."/>
        </authorList>
    </citation>
    <scope>NUCLEOTIDE SEQUENCE</scope>
    <source>
        <strain evidence="1">HHB10654</strain>
    </source>
</reference>
<evidence type="ECO:0000313" key="1">
    <source>
        <dbReference type="EMBL" id="KAI0063593.1"/>
    </source>
</evidence>
<dbReference type="Proteomes" id="UP000814140">
    <property type="component" value="Unassembled WGS sequence"/>
</dbReference>
<sequence length="409" mass="43663">MVISERRVHSNGAADKGKEPEHSGNGDAHGHANGDHHHSHSHGIFGHTHAHGEDGHDHGGQLLETLQKSSDRGSRITLIGLGSNVLLTSAKGAAGVYMNSAALLADAGHSLSDLLGDFVVLFSWRLSRRPPSARYPYGLAKFETAGTTIVALLLIGGALGIGVHSLSLLLPALSDIVSTLPAGPLQTFLESITHVAHKLPVAGHEHVLDPNAAWFAAASVATKEWLFRITRKVADEERSPVLLANAYHHRSDAYSSVVALVAILGSSWFPALPLDPIGGFLVSIVILRQGFSIFSGAFRELTDAGASPATLRTLSQALHTLTPQASTTTPASSSSYILGFHELRARRAGSQLFVDFTASVPGTLSVGRLTELEHRIEDVLKTARKDVKEVRVRYKVAGKIEAKSQKHHH</sequence>